<evidence type="ECO:0000313" key="4">
    <source>
        <dbReference type="Proteomes" id="UP000320421"/>
    </source>
</evidence>
<gene>
    <name evidence="3" type="ORF">HG66A1_51650</name>
</gene>
<evidence type="ECO:0000259" key="2">
    <source>
        <dbReference type="Pfam" id="PF07607"/>
    </source>
</evidence>
<proteinExistence type="predicted"/>
<sequence precursor="true">MSTCLQSFLFCLRGISLFCLLAVPVCAKPPSLIELKTEDQVFTGKSLIHDHDVSWMVDQTGMLSEVPLKKVTSFRRVASEFQTLSLSEMKKQLQDEFGPLFEVTTTRHYLVCAPRGKARAYANVFEELYQSFSHYFALRGYQVKTPEFMMVAVIFPDQQQFFEYCRKDGVRAGQGLLGYYHPYTNRTALFDQNAAPTVGELEQTQSGTQLTYSRISNSGKNLTEALRDTMIHEATHQLAFNTGLHSRIGDNPRWVVEGLATTFESDELRSHTGGKSDSTSRINRDRLIWFMNYSRTRRKQDSLRSFIREDNLFKTSTLDAYAESWALTFFLVETQPARYARYLKQVAQRDPLKPYTADARERDFQKAFKTNLRSLEVDYLKFMDQLAESLVKQSRP</sequence>
<dbReference type="Proteomes" id="UP000320421">
    <property type="component" value="Chromosome"/>
</dbReference>
<dbReference type="RefSeq" id="WP_145190630.1">
    <property type="nucleotide sequence ID" value="NZ_CP036266.1"/>
</dbReference>
<accession>A0A517PVF3</accession>
<dbReference type="OrthoDB" id="291356at2"/>
<dbReference type="EMBL" id="CP036266">
    <property type="protein sequence ID" value="QDT23348.1"/>
    <property type="molecule type" value="Genomic_DNA"/>
</dbReference>
<evidence type="ECO:0000313" key="3">
    <source>
        <dbReference type="EMBL" id="QDT23348.1"/>
    </source>
</evidence>
<keyword evidence="1" id="KW-0732">Signal</keyword>
<feature type="signal peptide" evidence="1">
    <location>
        <begin position="1"/>
        <end position="27"/>
    </location>
</feature>
<organism evidence="3 4">
    <name type="scientific">Gimesia chilikensis</name>
    <dbReference type="NCBI Taxonomy" id="2605989"/>
    <lineage>
        <taxon>Bacteria</taxon>
        <taxon>Pseudomonadati</taxon>
        <taxon>Planctomycetota</taxon>
        <taxon>Planctomycetia</taxon>
        <taxon>Planctomycetales</taxon>
        <taxon>Planctomycetaceae</taxon>
        <taxon>Gimesia</taxon>
    </lineage>
</organism>
<evidence type="ECO:0000256" key="1">
    <source>
        <dbReference type="SAM" id="SignalP"/>
    </source>
</evidence>
<protein>
    <recommendedName>
        <fullName evidence="2">DUF1570 domain-containing protein</fullName>
    </recommendedName>
</protein>
<feature type="domain" description="DUF1570" evidence="2">
    <location>
        <begin position="229"/>
        <end position="352"/>
    </location>
</feature>
<dbReference type="Pfam" id="PF07607">
    <property type="entry name" value="DUF1570"/>
    <property type="match status" value="1"/>
</dbReference>
<name>A0A517PVF3_9PLAN</name>
<dbReference type="InterPro" id="IPR011464">
    <property type="entry name" value="DUF1570"/>
</dbReference>
<reference evidence="3 4" key="1">
    <citation type="submission" date="2019-02" db="EMBL/GenBank/DDBJ databases">
        <title>Deep-cultivation of Planctomycetes and their phenomic and genomic characterization uncovers novel biology.</title>
        <authorList>
            <person name="Wiegand S."/>
            <person name="Jogler M."/>
            <person name="Boedeker C."/>
            <person name="Pinto D."/>
            <person name="Vollmers J."/>
            <person name="Rivas-Marin E."/>
            <person name="Kohn T."/>
            <person name="Peeters S.H."/>
            <person name="Heuer A."/>
            <person name="Rast P."/>
            <person name="Oberbeckmann S."/>
            <person name="Bunk B."/>
            <person name="Jeske O."/>
            <person name="Meyerdierks A."/>
            <person name="Storesund J.E."/>
            <person name="Kallscheuer N."/>
            <person name="Luecker S."/>
            <person name="Lage O.M."/>
            <person name="Pohl T."/>
            <person name="Merkel B.J."/>
            <person name="Hornburger P."/>
            <person name="Mueller R.-W."/>
            <person name="Bruemmer F."/>
            <person name="Labrenz M."/>
            <person name="Spormann A.M."/>
            <person name="Op den Camp H."/>
            <person name="Overmann J."/>
            <person name="Amann R."/>
            <person name="Jetten M.S.M."/>
            <person name="Mascher T."/>
            <person name="Medema M.H."/>
            <person name="Devos D.P."/>
            <person name="Kaster A.-K."/>
            <person name="Ovreas L."/>
            <person name="Rohde M."/>
            <person name="Galperin M.Y."/>
            <person name="Jogler C."/>
        </authorList>
    </citation>
    <scope>NUCLEOTIDE SEQUENCE [LARGE SCALE GENOMIC DNA]</scope>
    <source>
        <strain evidence="3 4">HG66A1</strain>
    </source>
</reference>
<keyword evidence="4" id="KW-1185">Reference proteome</keyword>
<dbReference type="AlphaFoldDB" id="A0A517PVF3"/>
<feature type="chain" id="PRO_5021871176" description="DUF1570 domain-containing protein" evidence="1">
    <location>
        <begin position="28"/>
        <end position="396"/>
    </location>
</feature>